<reference evidence="3" key="2">
    <citation type="submission" date="2023-02" db="EMBL/GenBank/DDBJ databases">
        <authorList>
            <person name="Swenson N.G."/>
            <person name="Wegrzyn J.L."/>
            <person name="Mcevoy S.L."/>
        </authorList>
    </citation>
    <scope>NUCLEOTIDE SEQUENCE</scope>
    <source>
        <strain evidence="3">91603</strain>
        <tissue evidence="3">Leaf</tissue>
    </source>
</reference>
<dbReference type="GO" id="GO:0003723">
    <property type="term" value="F:RNA binding"/>
    <property type="evidence" value="ECO:0007669"/>
    <property type="project" value="InterPro"/>
</dbReference>
<reference evidence="3" key="1">
    <citation type="journal article" date="2022" name="Plant J.">
        <title>Strategies of tolerance reflected in two North American maple genomes.</title>
        <authorList>
            <person name="McEvoy S.L."/>
            <person name="Sezen U.U."/>
            <person name="Trouern-Trend A."/>
            <person name="McMahon S.M."/>
            <person name="Schaberg P.G."/>
            <person name="Yang J."/>
            <person name="Wegrzyn J.L."/>
            <person name="Swenson N.G."/>
        </authorList>
    </citation>
    <scope>NUCLEOTIDE SEQUENCE</scope>
    <source>
        <strain evidence="3">91603</strain>
    </source>
</reference>
<keyword evidence="4" id="KW-1185">Reference proteome</keyword>
<evidence type="ECO:0000313" key="3">
    <source>
        <dbReference type="EMBL" id="KAI9185938.1"/>
    </source>
</evidence>
<dbReference type="Gene3D" id="1.25.40.10">
    <property type="entry name" value="Tetratricopeptide repeat domain"/>
    <property type="match status" value="1"/>
</dbReference>
<dbReference type="FunFam" id="1.25.40.10:FF:000090">
    <property type="entry name" value="Pentatricopeptide repeat-containing protein, chloroplastic"/>
    <property type="match status" value="1"/>
</dbReference>
<gene>
    <name evidence="3" type="ORF">LWI28_012173</name>
</gene>
<dbReference type="PROSITE" id="PS51375">
    <property type="entry name" value="PPR"/>
    <property type="match status" value="1"/>
</dbReference>
<evidence type="ECO:0000256" key="2">
    <source>
        <dbReference type="PROSITE-ProRule" id="PRU00708"/>
    </source>
</evidence>
<dbReference type="Proteomes" id="UP001064489">
    <property type="component" value="Chromosome 3"/>
</dbReference>
<dbReference type="InterPro" id="IPR046960">
    <property type="entry name" value="PPR_At4g14850-like_plant"/>
</dbReference>
<dbReference type="PANTHER" id="PTHR47926">
    <property type="entry name" value="PENTATRICOPEPTIDE REPEAT-CONTAINING PROTEIN"/>
    <property type="match status" value="1"/>
</dbReference>
<organism evidence="3 4">
    <name type="scientific">Acer negundo</name>
    <name type="common">Box elder</name>
    <dbReference type="NCBI Taxonomy" id="4023"/>
    <lineage>
        <taxon>Eukaryota</taxon>
        <taxon>Viridiplantae</taxon>
        <taxon>Streptophyta</taxon>
        <taxon>Embryophyta</taxon>
        <taxon>Tracheophyta</taxon>
        <taxon>Spermatophyta</taxon>
        <taxon>Magnoliopsida</taxon>
        <taxon>eudicotyledons</taxon>
        <taxon>Gunneridae</taxon>
        <taxon>Pentapetalae</taxon>
        <taxon>rosids</taxon>
        <taxon>malvids</taxon>
        <taxon>Sapindales</taxon>
        <taxon>Sapindaceae</taxon>
        <taxon>Hippocastanoideae</taxon>
        <taxon>Acereae</taxon>
        <taxon>Acer</taxon>
    </lineage>
</organism>
<sequence>MRFQDVMSWTSMISSYGMSGKGYDAVALFSKRQNSGLYSDSIAFVSFLSACSHSGLLEERQYNFKLMTERYKIIPRIEHFACFVDLLGRARKVEEAYSVIRQMPIGPHERVWVPLLGVCRLYSKLDIGLLAADHLFRLAQEQSGYYVLISNIYAKAGRWDDVTTIRSIMKRKRLKEMPVVSNVEINNQVYTFLSVINHIHSRKRSTRSYMR</sequence>
<evidence type="ECO:0000256" key="1">
    <source>
        <dbReference type="ARBA" id="ARBA00022737"/>
    </source>
</evidence>
<accession>A0AAD5J5J5</accession>
<dbReference type="Pfam" id="PF01535">
    <property type="entry name" value="PPR"/>
    <property type="match status" value="2"/>
</dbReference>
<dbReference type="InterPro" id="IPR011990">
    <property type="entry name" value="TPR-like_helical_dom_sf"/>
</dbReference>
<name>A0AAD5J5J5_ACENE</name>
<evidence type="ECO:0008006" key="5">
    <source>
        <dbReference type="Google" id="ProtNLM"/>
    </source>
</evidence>
<dbReference type="PANTHER" id="PTHR47926:SF373">
    <property type="entry name" value="TETRATRICOPEPTIDE-LIKE HELICAL DOMAIN SUPERFAMILY, DYW DOMAIN-CONTAINING PROTEIN"/>
    <property type="match status" value="1"/>
</dbReference>
<keyword evidence="1" id="KW-0677">Repeat</keyword>
<dbReference type="AlphaFoldDB" id="A0AAD5J5J5"/>
<dbReference type="Pfam" id="PF20431">
    <property type="entry name" value="E_motif"/>
    <property type="match status" value="1"/>
</dbReference>
<proteinExistence type="predicted"/>
<dbReference type="EMBL" id="JAJSOW010000100">
    <property type="protein sequence ID" value="KAI9185938.1"/>
    <property type="molecule type" value="Genomic_DNA"/>
</dbReference>
<dbReference type="InterPro" id="IPR046848">
    <property type="entry name" value="E_motif"/>
</dbReference>
<protein>
    <recommendedName>
        <fullName evidence="5">Pentatricopeptide repeat-containing protein</fullName>
    </recommendedName>
</protein>
<evidence type="ECO:0000313" key="4">
    <source>
        <dbReference type="Proteomes" id="UP001064489"/>
    </source>
</evidence>
<dbReference type="InterPro" id="IPR002885">
    <property type="entry name" value="PPR_rpt"/>
</dbReference>
<feature type="repeat" description="PPR" evidence="2">
    <location>
        <begin position="5"/>
        <end position="39"/>
    </location>
</feature>
<comment type="caution">
    <text evidence="3">The sequence shown here is derived from an EMBL/GenBank/DDBJ whole genome shotgun (WGS) entry which is preliminary data.</text>
</comment>
<dbReference type="GO" id="GO:0009451">
    <property type="term" value="P:RNA modification"/>
    <property type="evidence" value="ECO:0007669"/>
    <property type="project" value="InterPro"/>
</dbReference>